<evidence type="ECO:0000313" key="2">
    <source>
        <dbReference type="Proteomes" id="UP000253729"/>
    </source>
</evidence>
<proteinExistence type="predicted"/>
<accession>A0A3F3PIZ5</accession>
<gene>
    <name evidence="1" type="ORF">BDQ94DRAFT_155063</name>
</gene>
<dbReference type="RefSeq" id="XP_026619734.1">
    <property type="nucleotide sequence ID" value="XM_026768410.1"/>
</dbReference>
<evidence type="ECO:0000313" key="1">
    <source>
        <dbReference type="EMBL" id="RDH26712.1"/>
    </source>
</evidence>
<reference evidence="1 2" key="1">
    <citation type="submission" date="2018-07" db="EMBL/GenBank/DDBJ databases">
        <title>The genomes of Aspergillus section Nigri reveals drivers in fungal speciation.</title>
        <authorList>
            <consortium name="DOE Joint Genome Institute"/>
            <person name="Vesth T.C."/>
            <person name="Nybo J."/>
            <person name="Theobald S."/>
            <person name="Brandl J."/>
            <person name="Frisvad J.C."/>
            <person name="Nielsen K.F."/>
            <person name="Lyhne E.K."/>
            <person name="Kogle M.E."/>
            <person name="Kuo A."/>
            <person name="Riley R."/>
            <person name="Clum A."/>
            <person name="Nolan M."/>
            <person name="Lipzen A."/>
            <person name="Salamov A."/>
            <person name="Henrissat B."/>
            <person name="Wiebenga A."/>
            <person name="De vries R.P."/>
            <person name="Grigoriev I.V."/>
            <person name="Mortensen U.H."/>
            <person name="Andersen M.R."/>
            <person name="Baker S.E."/>
        </authorList>
    </citation>
    <scope>NUCLEOTIDE SEQUENCE [LARGE SCALE GENOMIC DNA]</scope>
    <source>
        <strain evidence="1 2">CBS 139.54b</strain>
    </source>
</reference>
<protein>
    <submittedName>
        <fullName evidence="1">Uncharacterized protein</fullName>
    </submittedName>
</protein>
<keyword evidence="2" id="KW-1185">Reference proteome</keyword>
<dbReference type="AlphaFoldDB" id="A0A3F3PIZ5"/>
<organism evidence="1 2">
    <name type="scientific">Aspergillus welwitschiae</name>
    <dbReference type="NCBI Taxonomy" id="1341132"/>
    <lineage>
        <taxon>Eukaryota</taxon>
        <taxon>Fungi</taxon>
        <taxon>Dikarya</taxon>
        <taxon>Ascomycota</taxon>
        <taxon>Pezizomycotina</taxon>
        <taxon>Eurotiomycetes</taxon>
        <taxon>Eurotiomycetidae</taxon>
        <taxon>Eurotiales</taxon>
        <taxon>Aspergillaceae</taxon>
        <taxon>Aspergillus</taxon>
        <taxon>Aspergillus subgen. Circumdati</taxon>
    </lineage>
</organism>
<name>A0A3F3PIZ5_9EURO</name>
<dbReference type="Proteomes" id="UP000253729">
    <property type="component" value="Unassembled WGS sequence"/>
</dbReference>
<sequence>MNVAVSSKRSMASKCFAILNTASNCCSSAFESPWSTWPSHQSRCRTVPSRPRVVFANGKSKVLVSGIKKYRW</sequence>
<dbReference type="GeneID" id="38136766"/>
<dbReference type="EMBL" id="KZ852122">
    <property type="protein sequence ID" value="RDH26712.1"/>
    <property type="molecule type" value="Genomic_DNA"/>
</dbReference>